<dbReference type="PANTHER" id="PTHR47197">
    <property type="entry name" value="PROTEIN NIRF"/>
    <property type="match status" value="1"/>
</dbReference>
<dbReference type="InterPro" id="IPR015943">
    <property type="entry name" value="WD40/YVTN_repeat-like_dom_sf"/>
</dbReference>
<feature type="signal peptide" evidence="1">
    <location>
        <begin position="1"/>
        <end position="29"/>
    </location>
</feature>
<reference evidence="2 3" key="1">
    <citation type="submission" date="2018-09" db="EMBL/GenBank/DDBJ databases">
        <title>YIM PH 21725 draft genome.</title>
        <authorList>
            <person name="Miao C."/>
        </authorList>
    </citation>
    <scope>NUCLEOTIDE SEQUENCE [LARGE SCALE GENOMIC DNA]</scope>
    <source>
        <strain evidence="3">YIM PH21725</strain>
    </source>
</reference>
<evidence type="ECO:0008006" key="4">
    <source>
        <dbReference type="Google" id="ProtNLM"/>
    </source>
</evidence>
<organism evidence="2 3">
    <name type="scientific">Amycolatopsis panacis</name>
    <dbReference type="NCBI Taxonomy" id="2340917"/>
    <lineage>
        <taxon>Bacteria</taxon>
        <taxon>Bacillati</taxon>
        <taxon>Actinomycetota</taxon>
        <taxon>Actinomycetes</taxon>
        <taxon>Pseudonocardiales</taxon>
        <taxon>Pseudonocardiaceae</taxon>
        <taxon>Amycolatopsis</taxon>
    </lineage>
</organism>
<name>A0A419I3B6_9PSEU</name>
<dbReference type="InterPro" id="IPR051200">
    <property type="entry name" value="Host-pathogen_enzymatic-act"/>
</dbReference>
<dbReference type="PANTHER" id="PTHR47197:SF3">
    <property type="entry name" value="DIHYDRO-HEME D1 DEHYDROGENASE"/>
    <property type="match status" value="1"/>
</dbReference>
<dbReference type="InterPro" id="IPR011045">
    <property type="entry name" value="N2O_reductase_N"/>
</dbReference>
<accession>A0A419I3B6</accession>
<dbReference type="SUPFAM" id="SSF50974">
    <property type="entry name" value="Nitrous oxide reductase, N-terminal domain"/>
    <property type="match status" value="1"/>
</dbReference>
<protein>
    <recommendedName>
        <fullName evidence="4">YncE family protein</fullName>
    </recommendedName>
</protein>
<sequence>MRDPRFPRRSLFALVTVGAAGLLATPAGATGQVSVVQVGGSPSALAVNPVTGLVYAADPVSGSVTVLDPNAGQVVDVLVTGGAPSDLAVDANVNRIYVANPPAGTVLVFDGVTHRALSVIGAGAGASSVAVDVSAQVVYAVSNSTGGFAVLDTVSLTQAALLPAPKPALAGIAVDPGRRRAYCTSPGTDSVEICDLDAGKFTGSVPVGASPTGIAVHERTGRVFVANSAIHHMSIVDGVTRTQTKTVLLRSEASAVTVHQDSGTVYTNGGQNGLSRVDGQNEVLNGELSLGVNPGDVAVDQRGRTVYVTDPLHGTVTVVRGF</sequence>
<dbReference type="OrthoDB" id="3612473at2"/>
<dbReference type="AlphaFoldDB" id="A0A419I3B6"/>
<evidence type="ECO:0000313" key="2">
    <source>
        <dbReference type="EMBL" id="RJQ84576.1"/>
    </source>
</evidence>
<dbReference type="Gene3D" id="2.130.10.10">
    <property type="entry name" value="YVTN repeat-like/Quinoprotein amine dehydrogenase"/>
    <property type="match status" value="2"/>
</dbReference>
<keyword evidence="1" id="KW-0732">Signal</keyword>
<evidence type="ECO:0000313" key="3">
    <source>
        <dbReference type="Proteomes" id="UP000285112"/>
    </source>
</evidence>
<dbReference type="Proteomes" id="UP000285112">
    <property type="component" value="Unassembled WGS sequence"/>
</dbReference>
<keyword evidence="3" id="KW-1185">Reference proteome</keyword>
<evidence type="ECO:0000256" key="1">
    <source>
        <dbReference type="SAM" id="SignalP"/>
    </source>
</evidence>
<feature type="chain" id="PRO_5019181134" description="YncE family protein" evidence="1">
    <location>
        <begin position="30"/>
        <end position="322"/>
    </location>
</feature>
<proteinExistence type="predicted"/>
<dbReference type="RefSeq" id="WP_120024264.1">
    <property type="nucleotide sequence ID" value="NZ_QZFV01000086.1"/>
</dbReference>
<gene>
    <name evidence="2" type="ORF">D5S19_16655</name>
</gene>
<comment type="caution">
    <text evidence="2">The sequence shown here is derived from an EMBL/GenBank/DDBJ whole genome shotgun (WGS) entry which is preliminary data.</text>
</comment>
<dbReference type="EMBL" id="QZFV01000086">
    <property type="protein sequence ID" value="RJQ84576.1"/>
    <property type="molecule type" value="Genomic_DNA"/>
</dbReference>